<accession>A0A6H5H3Y4</accession>
<proteinExistence type="predicted"/>
<sequence length="55" mass="6510">MFRQILPTESIGSHPSKISYRIHNWYCYQSGLVSREYKLPKEDRGFPNGRLISPR</sequence>
<keyword evidence="2" id="KW-1185">Reference proteome</keyword>
<evidence type="ECO:0000313" key="1">
    <source>
        <dbReference type="EMBL" id="CAB0008370.1"/>
    </source>
</evidence>
<feature type="non-terminal residue" evidence="1">
    <location>
        <position position="55"/>
    </location>
</feature>
<gene>
    <name evidence="1" type="ORF">NTEN_LOCUS13616</name>
</gene>
<protein>
    <submittedName>
        <fullName evidence="1">Uncharacterized protein</fullName>
    </submittedName>
</protein>
<evidence type="ECO:0000313" key="2">
    <source>
        <dbReference type="Proteomes" id="UP000479000"/>
    </source>
</evidence>
<dbReference type="EMBL" id="CADCXU010020428">
    <property type="protein sequence ID" value="CAB0008370.1"/>
    <property type="molecule type" value="Genomic_DNA"/>
</dbReference>
<dbReference type="Proteomes" id="UP000479000">
    <property type="component" value="Unassembled WGS sequence"/>
</dbReference>
<name>A0A6H5H3Y4_9HEMI</name>
<dbReference type="AlphaFoldDB" id="A0A6H5H3Y4"/>
<organism evidence="1 2">
    <name type="scientific">Nesidiocoris tenuis</name>
    <dbReference type="NCBI Taxonomy" id="355587"/>
    <lineage>
        <taxon>Eukaryota</taxon>
        <taxon>Metazoa</taxon>
        <taxon>Ecdysozoa</taxon>
        <taxon>Arthropoda</taxon>
        <taxon>Hexapoda</taxon>
        <taxon>Insecta</taxon>
        <taxon>Pterygota</taxon>
        <taxon>Neoptera</taxon>
        <taxon>Paraneoptera</taxon>
        <taxon>Hemiptera</taxon>
        <taxon>Heteroptera</taxon>
        <taxon>Panheteroptera</taxon>
        <taxon>Cimicomorpha</taxon>
        <taxon>Miridae</taxon>
        <taxon>Dicyphina</taxon>
        <taxon>Nesidiocoris</taxon>
    </lineage>
</organism>
<reference evidence="1 2" key="1">
    <citation type="submission" date="2020-02" db="EMBL/GenBank/DDBJ databases">
        <authorList>
            <person name="Ferguson B K."/>
        </authorList>
    </citation>
    <scope>NUCLEOTIDE SEQUENCE [LARGE SCALE GENOMIC DNA]</scope>
</reference>